<evidence type="ECO:0000313" key="1">
    <source>
        <dbReference type="EMBL" id="OAQ25894.1"/>
    </source>
</evidence>
<keyword evidence="2" id="KW-1185">Reference proteome</keyword>
<accession>A0A197JNF7</accession>
<name>A0A197JNF7_9FUNG</name>
<dbReference type="InterPro" id="IPR027417">
    <property type="entry name" value="P-loop_NTPase"/>
</dbReference>
<proteinExistence type="predicted"/>
<evidence type="ECO:0000313" key="2">
    <source>
        <dbReference type="Proteomes" id="UP000078512"/>
    </source>
</evidence>
<gene>
    <name evidence="1" type="ORF">K457DRAFT_900363</name>
</gene>
<protein>
    <submittedName>
        <fullName evidence="1">Uncharacterized protein</fullName>
    </submittedName>
</protein>
<organism evidence="1 2">
    <name type="scientific">Linnemannia elongata AG-77</name>
    <dbReference type="NCBI Taxonomy" id="1314771"/>
    <lineage>
        <taxon>Eukaryota</taxon>
        <taxon>Fungi</taxon>
        <taxon>Fungi incertae sedis</taxon>
        <taxon>Mucoromycota</taxon>
        <taxon>Mortierellomycotina</taxon>
        <taxon>Mortierellomycetes</taxon>
        <taxon>Mortierellales</taxon>
        <taxon>Mortierellaceae</taxon>
        <taxon>Linnemannia</taxon>
    </lineage>
</organism>
<dbReference type="STRING" id="1314771.A0A197JNF7"/>
<dbReference type="AlphaFoldDB" id="A0A197JNF7"/>
<reference evidence="1 2" key="1">
    <citation type="submission" date="2016-05" db="EMBL/GenBank/DDBJ databases">
        <title>Genome sequencing reveals origins of a unique bacterial endosymbiosis in the earliest lineages of terrestrial Fungi.</title>
        <authorList>
            <consortium name="DOE Joint Genome Institute"/>
            <person name="Uehling J."/>
            <person name="Gryganskyi A."/>
            <person name="Hameed K."/>
            <person name="Tschaplinski T."/>
            <person name="Misztal P."/>
            <person name="Wu S."/>
            <person name="Desiro A."/>
            <person name="Vande Pol N."/>
            <person name="Du Z.-Y."/>
            <person name="Zienkiewicz A."/>
            <person name="Zienkiewicz K."/>
            <person name="Morin E."/>
            <person name="Tisserant E."/>
            <person name="Splivallo R."/>
            <person name="Hainaut M."/>
            <person name="Henrissat B."/>
            <person name="Ohm R."/>
            <person name="Kuo A."/>
            <person name="Yan J."/>
            <person name="Lipzen A."/>
            <person name="Nolan M."/>
            <person name="Labutti K."/>
            <person name="Barry K."/>
            <person name="Goldstein A."/>
            <person name="Labbe J."/>
            <person name="Schadt C."/>
            <person name="Tuskan G."/>
            <person name="Grigoriev I."/>
            <person name="Martin F."/>
            <person name="Vilgalys R."/>
            <person name="Bonito G."/>
        </authorList>
    </citation>
    <scope>NUCLEOTIDE SEQUENCE [LARGE SCALE GENOMIC DNA]</scope>
    <source>
        <strain evidence="1 2">AG-77</strain>
    </source>
</reference>
<sequence>MIEVLGPLIVNEILGMWGLFNAARSPSVYDYISQKRPTSDELDLPANKKIRLTERWRRYTASGGIAVDLPPSWIKILVSTEFVPEPRAAFEHLKGDLRAGDKITIPSMGQVPKNFGLHGQGRGLFVTEQMLELWEDMRGDQEFTYRRVLSGPMGVGKSYLSYFLAARAYAEGWIILYMADAGLLNTEYEDELALDIVKRFLALNKDILTGAELGMLVNEYSGTRNISKNALSVMFDSLLKSRDRKTLLLVDEHRKLFEQEPYVPDKFKSLVPLQSYHWWGEEPKGSRVVFTGTSHAKYEMSVLEDCYRQTSVVFVGPLSRHVFSKLLDTYPRLSAPAIREEEVERRTKDFLVTAKTYYKSRTPFRINGFYRALLETFLGCTSIFNFEWDFLDLGLIYRSKDVGRFRTQHRILCRPAQRALQELFKTLPLPKDTKRRIYDGRLSRDDFETALCHQLICTTKPIVLNATDLNGSSPTTIALDFSHCDTLRIGRTTLGSVHQSVLTRVYKGYPQFDFVLGPLFIQTSISDFEHHNTDSADLSKAFNVRDNDGTNHIEHCLNNLFGPGHSARIEDNRFVVTKDGVPVPGFRVVYIRGSPGKPSHRDLVKKFPDVRHISFEELTEKLFNDIFSRSSTE</sequence>
<dbReference type="Proteomes" id="UP000078512">
    <property type="component" value="Unassembled WGS sequence"/>
</dbReference>
<dbReference type="OrthoDB" id="2303713at2759"/>
<dbReference type="SUPFAM" id="SSF52540">
    <property type="entry name" value="P-loop containing nucleoside triphosphate hydrolases"/>
    <property type="match status" value="1"/>
</dbReference>
<dbReference type="EMBL" id="KV442073">
    <property type="protein sequence ID" value="OAQ25894.1"/>
    <property type="molecule type" value="Genomic_DNA"/>
</dbReference>